<gene>
    <name evidence="13" type="ORF">TBIB3V08_LOCUS4631</name>
</gene>
<evidence type="ECO:0000256" key="7">
    <source>
        <dbReference type="ARBA" id="ARBA00023315"/>
    </source>
</evidence>
<evidence type="ECO:0000256" key="2">
    <source>
        <dbReference type="ARBA" id="ARBA00022679"/>
    </source>
</evidence>
<keyword evidence="5 12" id="KW-1133">Transmembrane helix</keyword>
<dbReference type="InterPro" id="IPR004299">
    <property type="entry name" value="MBOAT_fam"/>
</dbReference>
<evidence type="ECO:0000313" key="13">
    <source>
        <dbReference type="EMBL" id="CAD7442192.1"/>
    </source>
</evidence>
<comment type="subcellular location">
    <subcellularLocation>
        <location evidence="1">Membrane</location>
        <topology evidence="1">Multi-pass membrane protein</topology>
    </subcellularLocation>
</comment>
<keyword evidence="3" id="KW-0879">Wnt signaling pathway</keyword>
<evidence type="ECO:0000256" key="3">
    <source>
        <dbReference type="ARBA" id="ARBA00022687"/>
    </source>
</evidence>
<keyword evidence="7" id="KW-0012">Acyltransferase</keyword>
<proteinExistence type="inferred from homology"/>
<dbReference type="GO" id="GO:0017147">
    <property type="term" value="F:Wnt-protein binding"/>
    <property type="evidence" value="ECO:0007669"/>
    <property type="project" value="TreeGrafter"/>
</dbReference>
<evidence type="ECO:0000256" key="11">
    <source>
        <dbReference type="ARBA" id="ARBA00047978"/>
    </source>
</evidence>
<keyword evidence="4 12" id="KW-0812">Transmembrane</keyword>
<keyword evidence="2" id="KW-0808">Transferase</keyword>
<accession>A0A7R9EXY7</accession>
<feature type="transmembrane region" description="Helical" evidence="12">
    <location>
        <begin position="147"/>
        <end position="165"/>
    </location>
</feature>
<dbReference type="Pfam" id="PF03062">
    <property type="entry name" value="MBOAT"/>
    <property type="match status" value="1"/>
</dbReference>
<reference evidence="13" key="1">
    <citation type="submission" date="2020-11" db="EMBL/GenBank/DDBJ databases">
        <authorList>
            <person name="Tran Van P."/>
        </authorList>
    </citation>
    <scope>NUCLEOTIDE SEQUENCE</scope>
</reference>
<dbReference type="GO" id="GO:0061355">
    <property type="term" value="P:Wnt protein secretion"/>
    <property type="evidence" value="ECO:0007669"/>
    <property type="project" value="TreeGrafter"/>
</dbReference>
<dbReference type="InterPro" id="IPR049941">
    <property type="entry name" value="LPLAT_7/PORCN-like"/>
</dbReference>
<evidence type="ECO:0000256" key="9">
    <source>
        <dbReference type="ARBA" id="ARBA00038867"/>
    </source>
</evidence>
<dbReference type="GO" id="GO:0005783">
    <property type="term" value="C:endoplasmic reticulum"/>
    <property type="evidence" value="ECO:0007669"/>
    <property type="project" value="TreeGrafter"/>
</dbReference>
<dbReference type="EMBL" id="OD565605">
    <property type="protein sequence ID" value="CAD7442192.1"/>
    <property type="molecule type" value="Genomic_DNA"/>
</dbReference>
<evidence type="ECO:0000256" key="4">
    <source>
        <dbReference type="ARBA" id="ARBA00022692"/>
    </source>
</evidence>
<evidence type="ECO:0000256" key="1">
    <source>
        <dbReference type="ARBA" id="ARBA00004141"/>
    </source>
</evidence>
<evidence type="ECO:0000256" key="12">
    <source>
        <dbReference type="SAM" id="Phobius"/>
    </source>
</evidence>
<keyword evidence="6 12" id="KW-0472">Membrane</keyword>
<name>A0A7R9EXY7_9NEOP</name>
<dbReference type="GO" id="GO:0016055">
    <property type="term" value="P:Wnt signaling pathway"/>
    <property type="evidence" value="ECO:0007669"/>
    <property type="project" value="UniProtKB-KW"/>
</dbReference>
<dbReference type="EC" id="2.3.1.250" evidence="9"/>
<dbReference type="GO" id="GO:0016020">
    <property type="term" value="C:membrane"/>
    <property type="evidence" value="ECO:0007669"/>
    <property type="project" value="UniProtKB-SubCell"/>
</dbReference>
<comment type="catalytic activity">
    <reaction evidence="11">
        <text>[Wnt protein]-L-serine + (9Z)-hexadecenoyl-CoA = [Wnt protein]-O-(9Z)-hexadecenoyl-L-serine + CoA</text>
        <dbReference type="Rhea" id="RHEA:45336"/>
        <dbReference type="Rhea" id="RHEA-COMP:11170"/>
        <dbReference type="Rhea" id="RHEA-COMP:11171"/>
        <dbReference type="ChEBI" id="CHEBI:29999"/>
        <dbReference type="ChEBI" id="CHEBI:57287"/>
        <dbReference type="ChEBI" id="CHEBI:61540"/>
        <dbReference type="ChEBI" id="CHEBI:85189"/>
        <dbReference type="EC" id="2.3.1.250"/>
    </reaction>
</comment>
<feature type="transmembrane region" description="Helical" evidence="12">
    <location>
        <begin position="185"/>
        <end position="207"/>
    </location>
</feature>
<dbReference type="GO" id="GO:1990698">
    <property type="term" value="F:palmitoleoyltransferase activity"/>
    <property type="evidence" value="ECO:0007669"/>
    <property type="project" value="UniProtKB-EC"/>
</dbReference>
<evidence type="ECO:0000256" key="5">
    <source>
        <dbReference type="ARBA" id="ARBA00022989"/>
    </source>
</evidence>
<dbReference type="AlphaFoldDB" id="A0A7R9EXY7"/>
<sequence length="280" mass="32073">MELMGDLNQFMKVILQQMAANSKVTNQKIDADSTIQSGIKPDSTIQSGIKPDSTTNLFKPEKTIQSEIELETVIQSEIEPKYTQIRKFLSEIELETTSISVGEFYLVEEMEWHKIRGAQMLLVMRIISIAFDTDFGTLEHVPSPFEFMGYICCCGTCIFGPWIPYKNYISLCDRTPLSYKLFVKIAICLVISFFFLSLSTCWLNWLIPDGSWRALSSHLPSKDRDGLRVSWTVGFFEREWMTWEKNHQVEVLQLPPLKALGELFPLNPANSYELSAPWTG</sequence>
<evidence type="ECO:0000256" key="6">
    <source>
        <dbReference type="ARBA" id="ARBA00023136"/>
    </source>
</evidence>
<dbReference type="PANTHER" id="PTHR13906">
    <property type="entry name" value="PORCUPINE"/>
    <property type="match status" value="1"/>
</dbReference>
<dbReference type="PANTHER" id="PTHR13906:SF12">
    <property type="entry name" value="PROTEIN-SERINE O-PALMITOLEOYLTRANSFERASE PORCUPINE"/>
    <property type="match status" value="1"/>
</dbReference>
<protein>
    <recommendedName>
        <fullName evidence="10">Protein-serine O-palmitoleoyltransferase porcupine</fullName>
        <ecNumber evidence="9">2.3.1.250</ecNumber>
    </recommendedName>
</protein>
<evidence type="ECO:0000256" key="8">
    <source>
        <dbReference type="ARBA" id="ARBA00038269"/>
    </source>
</evidence>
<comment type="similarity">
    <text evidence="8">Belongs to the membrane-bound acyltransferase family. Porcupine subfamily.</text>
</comment>
<evidence type="ECO:0000256" key="10">
    <source>
        <dbReference type="ARBA" id="ARBA00040371"/>
    </source>
</evidence>
<organism evidence="13">
    <name type="scientific">Timema bartmani</name>
    <dbReference type="NCBI Taxonomy" id="61472"/>
    <lineage>
        <taxon>Eukaryota</taxon>
        <taxon>Metazoa</taxon>
        <taxon>Ecdysozoa</taxon>
        <taxon>Arthropoda</taxon>
        <taxon>Hexapoda</taxon>
        <taxon>Insecta</taxon>
        <taxon>Pterygota</taxon>
        <taxon>Neoptera</taxon>
        <taxon>Polyneoptera</taxon>
        <taxon>Phasmatodea</taxon>
        <taxon>Timematodea</taxon>
        <taxon>Timematoidea</taxon>
        <taxon>Timematidae</taxon>
        <taxon>Timema</taxon>
    </lineage>
</organism>
<dbReference type="GO" id="GO:0030258">
    <property type="term" value="P:lipid modification"/>
    <property type="evidence" value="ECO:0007669"/>
    <property type="project" value="TreeGrafter"/>
</dbReference>